<reference evidence="2" key="3">
    <citation type="submission" date="2018-08" db="UniProtKB">
        <authorList>
            <consortium name="EnsemblPlants"/>
        </authorList>
    </citation>
    <scope>IDENTIFICATION</scope>
    <source>
        <strain evidence="2">cv. Bd21</strain>
    </source>
</reference>
<name>A0A2K2CWH8_BRADI</name>
<evidence type="ECO:0000313" key="3">
    <source>
        <dbReference type="Proteomes" id="UP000008810"/>
    </source>
</evidence>
<dbReference type="EnsemblPlants" id="PNT66383">
    <property type="protein sequence ID" value="PNT66383"/>
    <property type="gene ID" value="BRADI_3g10874v3"/>
</dbReference>
<dbReference type="Gramene" id="PNT66383">
    <property type="protein sequence ID" value="PNT66383"/>
    <property type="gene ID" value="BRADI_3g10874v3"/>
</dbReference>
<protein>
    <recommendedName>
        <fullName evidence="4">Reverse transcriptase zinc-binding domain-containing protein</fullName>
    </recommendedName>
</protein>
<dbReference type="InParanoid" id="A0A2K2CWH8"/>
<sequence length="123" mass="14327">MPHQADETISHLLLGCQVARQVWWKALSAWGRPDWLKGPDASLCDWWPSVPLAMTDRRDFATVSILLLWCLWKYRNRVVFDHIPVHFGALVKEMGSEMEAWLRAGLLRRLAFSVIPREWRDSG</sequence>
<accession>A0A2K2CWH8</accession>
<dbReference type="AlphaFoldDB" id="A0A2K2CWH8"/>
<organism evidence="1">
    <name type="scientific">Brachypodium distachyon</name>
    <name type="common">Purple false brome</name>
    <name type="synonym">Trachynia distachya</name>
    <dbReference type="NCBI Taxonomy" id="15368"/>
    <lineage>
        <taxon>Eukaryota</taxon>
        <taxon>Viridiplantae</taxon>
        <taxon>Streptophyta</taxon>
        <taxon>Embryophyta</taxon>
        <taxon>Tracheophyta</taxon>
        <taxon>Spermatophyta</taxon>
        <taxon>Magnoliopsida</taxon>
        <taxon>Liliopsida</taxon>
        <taxon>Poales</taxon>
        <taxon>Poaceae</taxon>
        <taxon>BOP clade</taxon>
        <taxon>Pooideae</taxon>
        <taxon>Stipodae</taxon>
        <taxon>Brachypodieae</taxon>
        <taxon>Brachypodium</taxon>
    </lineage>
</organism>
<dbReference type="EMBL" id="CM000882">
    <property type="protein sequence ID" value="PNT66383.1"/>
    <property type="molecule type" value="Genomic_DNA"/>
</dbReference>
<reference evidence="1 2" key="1">
    <citation type="journal article" date="2010" name="Nature">
        <title>Genome sequencing and analysis of the model grass Brachypodium distachyon.</title>
        <authorList>
            <consortium name="International Brachypodium Initiative"/>
        </authorList>
    </citation>
    <scope>NUCLEOTIDE SEQUENCE [LARGE SCALE GENOMIC DNA]</scope>
    <source>
        <strain evidence="1 2">Bd21</strain>
    </source>
</reference>
<evidence type="ECO:0000313" key="1">
    <source>
        <dbReference type="EMBL" id="PNT66383.1"/>
    </source>
</evidence>
<gene>
    <name evidence="1" type="ORF">BRADI_3g10874v3</name>
</gene>
<dbReference type="OrthoDB" id="684036at2759"/>
<evidence type="ECO:0008006" key="4">
    <source>
        <dbReference type="Google" id="ProtNLM"/>
    </source>
</evidence>
<evidence type="ECO:0000313" key="2">
    <source>
        <dbReference type="EnsemblPlants" id="PNT66383"/>
    </source>
</evidence>
<keyword evidence="3" id="KW-1185">Reference proteome</keyword>
<proteinExistence type="predicted"/>
<dbReference type="Proteomes" id="UP000008810">
    <property type="component" value="Chromosome 3"/>
</dbReference>
<reference evidence="1" key="2">
    <citation type="submission" date="2017-06" db="EMBL/GenBank/DDBJ databases">
        <title>WGS assembly of Brachypodium distachyon.</title>
        <authorList>
            <consortium name="The International Brachypodium Initiative"/>
            <person name="Lucas S."/>
            <person name="Harmon-Smith M."/>
            <person name="Lail K."/>
            <person name="Tice H."/>
            <person name="Grimwood J."/>
            <person name="Bruce D."/>
            <person name="Barry K."/>
            <person name="Shu S."/>
            <person name="Lindquist E."/>
            <person name="Wang M."/>
            <person name="Pitluck S."/>
            <person name="Vogel J.P."/>
            <person name="Garvin D.F."/>
            <person name="Mockler T.C."/>
            <person name="Schmutz J."/>
            <person name="Rokhsar D."/>
            <person name="Bevan M.W."/>
        </authorList>
    </citation>
    <scope>NUCLEOTIDE SEQUENCE</scope>
    <source>
        <strain evidence="1">Bd21</strain>
    </source>
</reference>